<keyword evidence="6" id="KW-1185">Reference proteome</keyword>
<dbReference type="Proteomes" id="UP000318010">
    <property type="component" value="Unassembled WGS sequence"/>
</dbReference>
<evidence type="ECO:0000313" key="6">
    <source>
        <dbReference type="Proteomes" id="UP000318010"/>
    </source>
</evidence>
<feature type="chain" id="PRO_5021894173" evidence="3">
    <location>
        <begin position="22"/>
        <end position="860"/>
    </location>
</feature>
<dbReference type="AlphaFoldDB" id="A0A563U700"/>
<keyword evidence="2" id="KW-0472">Membrane</keyword>
<name>A0A563U700_9SPHI</name>
<evidence type="ECO:0000313" key="5">
    <source>
        <dbReference type="EMBL" id="TWR27131.1"/>
    </source>
</evidence>
<accession>A0A563U700</accession>
<gene>
    <name evidence="5" type="ORF">FPZ42_08850</name>
</gene>
<organism evidence="5 6">
    <name type="scientific">Mucilaginibacter achroorhodeus</name>
    <dbReference type="NCBI Taxonomy" id="2599294"/>
    <lineage>
        <taxon>Bacteria</taxon>
        <taxon>Pseudomonadati</taxon>
        <taxon>Bacteroidota</taxon>
        <taxon>Sphingobacteriia</taxon>
        <taxon>Sphingobacteriales</taxon>
        <taxon>Sphingobacteriaceae</taxon>
        <taxon>Mucilaginibacter</taxon>
    </lineage>
</organism>
<comment type="subcellular location">
    <subcellularLocation>
        <location evidence="1">Membrane</location>
    </subcellularLocation>
</comment>
<feature type="domain" description="Bacterial surface antigen (D15)" evidence="4">
    <location>
        <begin position="611"/>
        <end position="826"/>
    </location>
</feature>
<evidence type="ECO:0000256" key="2">
    <source>
        <dbReference type="ARBA" id="ARBA00023136"/>
    </source>
</evidence>
<dbReference type="RefSeq" id="WP_146270448.1">
    <property type="nucleotide sequence ID" value="NZ_VOEI01000002.1"/>
</dbReference>
<reference evidence="5 6" key="1">
    <citation type="submission" date="2019-07" db="EMBL/GenBank/DDBJ databases">
        <authorList>
            <person name="Kim J."/>
        </authorList>
    </citation>
    <scope>NUCLEOTIDE SEQUENCE [LARGE SCALE GENOMIC DNA]</scope>
    <source>
        <strain evidence="5 6">MJ1a</strain>
    </source>
</reference>
<protein>
    <submittedName>
        <fullName evidence="5">BamA/TamA family outer membrane protein</fullName>
    </submittedName>
</protein>
<dbReference type="GO" id="GO:0019867">
    <property type="term" value="C:outer membrane"/>
    <property type="evidence" value="ECO:0007669"/>
    <property type="project" value="InterPro"/>
</dbReference>
<evidence type="ECO:0000256" key="3">
    <source>
        <dbReference type="SAM" id="SignalP"/>
    </source>
</evidence>
<dbReference type="OrthoDB" id="333971at2"/>
<feature type="signal peptide" evidence="3">
    <location>
        <begin position="1"/>
        <end position="21"/>
    </location>
</feature>
<sequence length="860" mass="97534">MKPAKHIITLLLVTATVSAFAQKKAKDIEPDYRFRDSVVVRVHPRYNQRGKVHRWLFGENYRKEWATAVKLPVIRISEIMGGLEPEKEGGGMQSKSLRLKDKDGKEWVIRSVEKTPDKLLPPTLRQTFVIDWLDDALSGQHPFSALVVPPMAKAAGVPHSHPVIGVIAEDKALGEYNAKFKNMVCLLEEREPIGDSDNSEKLLDKLMDDNDNHFDGDEFLKARMLDLLIGDWDRHEDQWRWADVKKGKGKMYLAVPRDRDQVFHLEEGVFPTIAALPYISPLLGDFSYNIPKVKYNLAKTRFLNPYPDFQMSHEHWMKVVNDFIATQTDVVFEEALKQLPGDTYKMGHDVLLAKLKSRRAALPDAMDRYYRFIYRIVDVRLSDKNEKVVITGQPDSSLLVQVNKINKEGEVKDTLMSMIYQPRYTNELRFYTSKGDDQVTVDNKTSPIHIRLIGDKGDKVYNIVNSESTLQVYSRKDAKFEGQENRASKHLSNDSLNTRFLQTNLYNVWMPLATAGLNADDGVLIGAGVKYIKKDGFRKEPYTSSQQIMITHAFATDAFRVKYNGEWIKAIGNADILLQGYAQAPDNTANFFGLGNGTPINKNQPRYRRFYRTRFDNYQVDAALRWNVGKNSTFTAGPSFEFYHLDLKDNEGRFITNTSKIGSYDSAFVDKDKAHLGITLNFNSNQRKGGVLPVGGYYFNLNVQGYDGLNSYSKAYLQIRPEFTFYQKITGNGSVVISDRIGGGVSFGQPAFYQSMFLGGQGNLLGYLQYRFAGRHMAYNNLQARVKLFNVNSYIVPGQLGITGFYDAGRVWAPSEISDKIHQGVGGGVYFSPAGLTILQVLVGHSEEGWYPYVSMNFRI</sequence>
<dbReference type="Pfam" id="PF01103">
    <property type="entry name" value="Omp85"/>
    <property type="match status" value="1"/>
</dbReference>
<evidence type="ECO:0000259" key="4">
    <source>
        <dbReference type="Pfam" id="PF01103"/>
    </source>
</evidence>
<dbReference type="InterPro" id="IPR000184">
    <property type="entry name" value="Bac_surfAg_D15"/>
</dbReference>
<comment type="caution">
    <text evidence="5">The sequence shown here is derived from an EMBL/GenBank/DDBJ whole genome shotgun (WGS) entry which is preliminary data.</text>
</comment>
<keyword evidence="3" id="KW-0732">Signal</keyword>
<evidence type="ECO:0000256" key="1">
    <source>
        <dbReference type="ARBA" id="ARBA00004370"/>
    </source>
</evidence>
<dbReference type="EMBL" id="VOEI01000002">
    <property type="protein sequence ID" value="TWR27131.1"/>
    <property type="molecule type" value="Genomic_DNA"/>
</dbReference>
<proteinExistence type="predicted"/>
<dbReference type="Gene3D" id="2.40.160.50">
    <property type="entry name" value="membrane protein fhac: a member of the omp85/tpsb transporter family"/>
    <property type="match status" value="1"/>
</dbReference>